<protein>
    <submittedName>
        <fullName evidence="1">Uncharacterized protein</fullName>
    </submittedName>
</protein>
<dbReference type="Proteomes" id="UP000004478">
    <property type="component" value="Unassembled WGS sequence"/>
</dbReference>
<dbReference type="AlphaFoldDB" id="K1LSS7"/>
<reference evidence="1 2" key="1">
    <citation type="journal article" date="2012" name="J. Bacteriol.">
        <title>Draft Genome Sequence of Cecembia lonarensis Strain LW9T, Isolated from Lonar Lake, a Haloalkaline Lake in India.</title>
        <authorList>
            <person name="Shivaji S."/>
            <person name="Ara S."/>
            <person name="Singh A."/>
            <person name="Pinnaka A.K."/>
        </authorList>
    </citation>
    <scope>NUCLEOTIDE SEQUENCE [LARGE SCALE GENOMIC DNA]</scope>
    <source>
        <strain evidence="1 2">LW9</strain>
    </source>
</reference>
<evidence type="ECO:0000313" key="2">
    <source>
        <dbReference type="Proteomes" id="UP000004478"/>
    </source>
</evidence>
<proteinExistence type="predicted"/>
<accession>K1LSS7</accession>
<sequence length="53" mass="5265">MSRNTAVLLGAAALSLMAYHSAKEAGSDKVTALVIGSVAGNLLTGAAYDALTK</sequence>
<keyword evidence="2" id="KW-1185">Reference proteome</keyword>
<comment type="caution">
    <text evidence="1">The sequence shown here is derived from an EMBL/GenBank/DDBJ whole genome shotgun (WGS) entry which is preliminary data.</text>
</comment>
<dbReference type="EMBL" id="AMGM01000308">
    <property type="protein sequence ID" value="EKB47159.1"/>
    <property type="molecule type" value="Genomic_DNA"/>
</dbReference>
<organism evidence="1 2">
    <name type="scientific">Cecembia lonarensis (strain CCUG 58316 / KCTC 22772 / LW9)</name>
    <dbReference type="NCBI Taxonomy" id="1225176"/>
    <lineage>
        <taxon>Bacteria</taxon>
        <taxon>Pseudomonadati</taxon>
        <taxon>Bacteroidota</taxon>
        <taxon>Cytophagia</taxon>
        <taxon>Cytophagales</taxon>
        <taxon>Cyclobacteriaceae</taxon>
        <taxon>Cecembia</taxon>
    </lineage>
</organism>
<gene>
    <name evidence="1" type="ORF">B879_04248</name>
</gene>
<evidence type="ECO:0000313" key="1">
    <source>
        <dbReference type="EMBL" id="EKB47159.1"/>
    </source>
</evidence>
<name>K1LSS7_CECL9</name>